<dbReference type="Pfam" id="PF22178">
    <property type="entry name" value="Gp5_trimer_C"/>
    <property type="match status" value="1"/>
</dbReference>
<accession>A0A2S3R553</accession>
<name>A0A2S3R553_VIBVL</name>
<evidence type="ECO:0000256" key="1">
    <source>
        <dbReference type="SAM" id="MobiDB-lite"/>
    </source>
</evidence>
<dbReference type="Gene3D" id="2.40.50.230">
    <property type="entry name" value="Gp5 N-terminal domain"/>
    <property type="match status" value="1"/>
</dbReference>
<proteinExistence type="predicted"/>
<feature type="compositionally biased region" description="Low complexity" evidence="1">
    <location>
        <begin position="46"/>
        <end position="57"/>
    </location>
</feature>
<dbReference type="RefSeq" id="WP_241519997.1">
    <property type="nucleotide sequence ID" value="NZ_PDGH01000055.1"/>
</dbReference>
<organism evidence="4 5">
    <name type="scientific">Vibrio vulnificus</name>
    <dbReference type="NCBI Taxonomy" id="672"/>
    <lineage>
        <taxon>Bacteria</taxon>
        <taxon>Pseudomonadati</taxon>
        <taxon>Pseudomonadota</taxon>
        <taxon>Gammaproteobacteria</taxon>
        <taxon>Vibrionales</taxon>
        <taxon>Vibrionaceae</taxon>
        <taxon>Vibrio</taxon>
    </lineage>
</organism>
<feature type="domain" description="Gp5/Type VI secretion system Vgr C-terminal trimerisation" evidence="3">
    <location>
        <begin position="46"/>
        <end position="95"/>
    </location>
</feature>
<gene>
    <name evidence="4" type="ORF">CRN52_07190</name>
</gene>
<feature type="non-terminal residue" evidence="4">
    <location>
        <position position="1"/>
    </location>
</feature>
<evidence type="ECO:0000313" key="5">
    <source>
        <dbReference type="Proteomes" id="UP000237466"/>
    </source>
</evidence>
<evidence type="ECO:0000259" key="2">
    <source>
        <dbReference type="Pfam" id="PF04717"/>
    </source>
</evidence>
<dbReference type="EMBL" id="PDGH01000055">
    <property type="protein sequence ID" value="POB48840.1"/>
    <property type="molecule type" value="Genomic_DNA"/>
</dbReference>
<reference evidence="4 5" key="1">
    <citation type="journal article" date="2018" name="Front. Microbiol.">
        <title>Phylogeny of Vibrio vulnificus from the Analysis of the Core-Genome: Implications for Intra-Species Taxonomy.</title>
        <authorList>
            <person name="Roig F.J."/>
            <person name="Gonzalez-Candelas F."/>
            <person name="Sanjuan E."/>
            <person name="Fouz B."/>
            <person name="Feil E.J."/>
            <person name="Llorens C."/>
            <person name="Baker-Austin C."/>
            <person name="Oliver J.D."/>
            <person name="Danin-Poleg Y."/>
            <person name="Gibas C.J."/>
            <person name="Kashi Y."/>
            <person name="Gulig P.A."/>
            <person name="Morrison S.S."/>
            <person name="Amaro C."/>
        </authorList>
    </citation>
    <scope>NUCLEOTIDE SEQUENCE [LARGE SCALE GENOMIC DNA]</scope>
    <source>
        <strain evidence="4 5">CECT4608</strain>
    </source>
</reference>
<dbReference type="Pfam" id="PF04717">
    <property type="entry name" value="Phage_base_V"/>
    <property type="match status" value="1"/>
</dbReference>
<evidence type="ECO:0000313" key="4">
    <source>
        <dbReference type="EMBL" id="POB48840.1"/>
    </source>
</evidence>
<evidence type="ECO:0000259" key="3">
    <source>
        <dbReference type="Pfam" id="PF22178"/>
    </source>
</evidence>
<comment type="caution">
    <text evidence="4">The sequence shown here is derived from an EMBL/GenBank/DDBJ whole genome shotgun (WGS) entry which is preliminary data.</text>
</comment>
<dbReference type="SUPFAM" id="SSF69349">
    <property type="entry name" value="Phage fibre proteins"/>
    <property type="match status" value="1"/>
</dbReference>
<protein>
    <submittedName>
        <fullName evidence="4">Type VI secretion system tip protein VgrG</fullName>
    </submittedName>
</protein>
<sequence>IQIPRIGQEVIVSFLEGDPDRPIITGRVYNAEQTVPYELPANATQSGTKSRSSKGGTPANFNEIRMEDKKGAEQLYIHAERNQDNLVENDASLSV</sequence>
<dbReference type="AlphaFoldDB" id="A0A2S3R553"/>
<feature type="region of interest" description="Disordered" evidence="1">
    <location>
        <begin position="39"/>
        <end position="65"/>
    </location>
</feature>
<feature type="non-terminal residue" evidence="4">
    <location>
        <position position="95"/>
    </location>
</feature>
<dbReference type="Proteomes" id="UP000237466">
    <property type="component" value="Unassembled WGS sequence"/>
</dbReference>
<dbReference type="InterPro" id="IPR037026">
    <property type="entry name" value="Vgr_OB-fold_dom_sf"/>
</dbReference>
<feature type="domain" description="Gp5/Type VI secretion system Vgr protein OB-fold" evidence="2">
    <location>
        <begin position="3"/>
        <end position="29"/>
    </location>
</feature>
<dbReference type="InterPro" id="IPR054030">
    <property type="entry name" value="Gp5_Vgr_C"/>
</dbReference>
<dbReference type="InterPro" id="IPR006531">
    <property type="entry name" value="Gp5/Vgr_OB"/>
</dbReference>